<evidence type="ECO:0000313" key="2">
    <source>
        <dbReference type="Proteomes" id="UP000006241"/>
    </source>
</evidence>
<dbReference type="AlphaFoldDB" id="C2G2I7"/>
<protein>
    <submittedName>
        <fullName evidence="1">Uncharacterized protein</fullName>
    </submittedName>
</protein>
<organism evidence="1 2">
    <name type="scientific">Sphingobacterium spiritivorum ATCC 33300</name>
    <dbReference type="NCBI Taxonomy" id="525372"/>
    <lineage>
        <taxon>Bacteria</taxon>
        <taxon>Pseudomonadati</taxon>
        <taxon>Bacteroidota</taxon>
        <taxon>Sphingobacteriia</taxon>
        <taxon>Sphingobacteriales</taxon>
        <taxon>Sphingobacteriaceae</taxon>
        <taxon>Sphingobacterium</taxon>
    </lineage>
</organism>
<gene>
    <name evidence="1" type="ORF">HMPREF0765_3793</name>
</gene>
<comment type="caution">
    <text evidence="1">The sequence shown here is derived from an EMBL/GenBank/DDBJ whole genome shotgun (WGS) entry which is preliminary data.</text>
</comment>
<name>C2G2I7_SPHSI</name>
<dbReference type="Proteomes" id="UP000006241">
    <property type="component" value="Unassembled WGS sequence"/>
</dbReference>
<accession>C2G2I7</accession>
<dbReference type="HOGENOM" id="CLU_1804958_0_0_10"/>
<dbReference type="RefSeq" id="WP_003002760.1">
    <property type="nucleotide sequence ID" value="NZ_GG668630.1"/>
</dbReference>
<dbReference type="EMBL" id="ACHB01000089">
    <property type="protein sequence ID" value="EEI90629.1"/>
    <property type="molecule type" value="Genomic_DNA"/>
</dbReference>
<sequence>MPKSIYLAAVLYAGVSFSGISDSYAQEKNKKHSIESINASNVLQLLHILPQESDLINAQAIMIQNGETNKATVYLENDMLISQQQGNGNNIYYQDSQYADPAHMYISIFGENNTIEIIGSNSISDGMSVEISGRNKTVQMINK</sequence>
<proteinExistence type="predicted"/>
<evidence type="ECO:0000313" key="1">
    <source>
        <dbReference type="EMBL" id="EEI90629.1"/>
    </source>
</evidence>
<reference evidence="1 2" key="1">
    <citation type="submission" date="2009-01" db="EMBL/GenBank/DDBJ databases">
        <authorList>
            <person name="Qin X."/>
            <person name="Bachman B."/>
            <person name="Battles P."/>
            <person name="Bell A."/>
            <person name="Bess C."/>
            <person name="Bickham C."/>
            <person name="Chaboub L."/>
            <person name="Chen D."/>
            <person name="Coyle M."/>
            <person name="Deiros D.R."/>
            <person name="Dinh H."/>
            <person name="Forbes L."/>
            <person name="Fowler G."/>
            <person name="Francisco L."/>
            <person name="Fu Q."/>
            <person name="Gubbala S."/>
            <person name="Hale W."/>
            <person name="Han Y."/>
            <person name="Hemphill L."/>
            <person name="Highlander S.K."/>
            <person name="Hirani K."/>
            <person name="Hogues M."/>
            <person name="Jackson L."/>
            <person name="Jakkamsetti A."/>
            <person name="Javaid M."/>
            <person name="Jiang H."/>
            <person name="Korchina V."/>
            <person name="Kovar C."/>
            <person name="Lara F."/>
            <person name="Lee S."/>
            <person name="Mata R."/>
            <person name="Mathew T."/>
            <person name="Moen C."/>
            <person name="Morales K."/>
            <person name="Munidasa M."/>
            <person name="Nazareth L."/>
            <person name="Ngo R."/>
            <person name="Nguyen L."/>
            <person name="Okwuonu G."/>
            <person name="Ongeri F."/>
            <person name="Patil S."/>
            <person name="Petrosino J."/>
            <person name="Pham C."/>
            <person name="Pham P."/>
            <person name="Pu L.-L."/>
            <person name="Puazo M."/>
            <person name="Raj R."/>
            <person name="Reid J."/>
            <person name="Rouhana J."/>
            <person name="Saada N."/>
            <person name="Shang Y."/>
            <person name="Simmons D."/>
            <person name="Thornton R."/>
            <person name="Warren J."/>
            <person name="Weissenberger G."/>
            <person name="Zhang J."/>
            <person name="Zhang L."/>
            <person name="Zhou C."/>
            <person name="Zhu D."/>
            <person name="Muzny D."/>
            <person name="Worley K."/>
            <person name="Gibbs R."/>
        </authorList>
    </citation>
    <scope>NUCLEOTIDE SEQUENCE [LARGE SCALE GENOMIC DNA]</scope>
    <source>
        <strain evidence="1 2">ATCC 33300</strain>
    </source>
</reference>